<protein>
    <submittedName>
        <fullName evidence="1">Uncharacterized protein</fullName>
    </submittedName>
</protein>
<evidence type="ECO:0000313" key="1">
    <source>
        <dbReference type="EMBL" id="MEC1177277.1"/>
    </source>
</evidence>
<dbReference type="AlphaFoldDB" id="A0AAW9NJM1"/>
<organism evidence="1 2">
    <name type="scientific">Metasolibacillus meyeri</name>
    <dbReference type="NCBI Taxonomy" id="1071052"/>
    <lineage>
        <taxon>Bacteria</taxon>
        <taxon>Bacillati</taxon>
        <taxon>Bacillota</taxon>
        <taxon>Bacilli</taxon>
        <taxon>Bacillales</taxon>
        <taxon>Caryophanaceae</taxon>
        <taxon>Metasolibacillus</taxon>
    </lineage>
</organism>
<sequence>MRKLFIRFIAEGDHFREIDEERNYFLIEAEELVEKQRQRLTKEKRAAVKPFEFWMDGACLVISHVDFSKTESLQKQLEQTMQSLGTWDEELRHQYINRLAEYAEEERQLFLNKEFALFAIRNDQIFGMPTFMPFPILVDISQLYMLYQGIQPLVRTGFYAELEQMMTAIKATIYKVTDEVAKLNDVQQQIGLAQRQQALKKCFEAALINNIQGFVQYACASFQSVGKQRIDALCPNFKLYQNVQQQLFTAYVNEYSFAQGYEQNILLFEALYDKYDAILAQGFALADDPMVESLVLTPVLQQFQKSIEDALQKAEENENEQESVNISVDY</sequence>
<keyword evidence="2" id="KW-1185">Reference proteome</keyword>
<dbReference type="EMBL" id="JARSFG010000003">
    <property type="protein sequence ID" value="MEC1177277.1"/>
    <property type="molecule type" value="Genomic_DNA"/>
</dbReference>
<name>A0AAW9NJM1_9BACL</name>
<evidence type="ECO:0000313" key="2">
    <source>
        <dbReference type="Proteomes" id="UP001344888"/>
    </source>
</evidence>
<gene>
    <name evidence="1" type="ORF">P9B03_02170</name>
</gene>
<reference evidence="1 2" key="1">
    <citation type="submission" date="2023-03" db="EMBL/GenBank/DDBJ databases">
        <title>Bacillus Genome Sequencing.</title>
        <authorList>
            <person name="Dunlap C."/>
        </authorList>
    </citation>
    <scope>NUCLEOTIDE SEQUENCE [LARGE SCALE GENOMIC DNA]</scope>
    <source>
        <strain evidence="1 2">B-59205</strain>
    </source>
</reference>
<proteinExistence type="predicted"/>
<dbReference type="Proteomes" id="UP001344888">
    <property type="component" value="Unassembled WGS sequence"/>
</dbReference>
<dbReference type="RefSeq" id="WP_326121561.1">
    <property type="nucleotide sequence ID" value="NZ_JARSFG010000003.1"/>
</dbReference>
<comment type="caution">
    <text evidence="1">The sequence shown here is derived from an EMBL/GenBank/DDBJ whole genome shotgun (WGS) entry which is preliminary data.</text>
</comment>
<accession>A0AAW9NJM1</accession>